<dbReference type="Gene3D" id="3.40.710.10">
    <property type="entry name" value="DD-peptidase/beta-lactamase superfamily"/>
    <property type="match status" value="1"/>
</dbReference>
<protein>
    <submittedName>
        <fullName evidence="2">Beta-lactamase</fullName>
    </submittedName>
</protein>
<proteinExistence type="predicted"/>
<reference evidence="2" key="1">
    <citation type="submission" date="2013-04" db="EMBL/GenBank/DDBJ databases">
        <authorList>
            <person name="Harkins D.M."/>
            <person name="Durkin A.S."/>
            <person name="Selengut J.D."/>
            <person name="Sanka R."/>
            <person name="DePew J."/>
            <person name="Purushe J."/>
            <person name="Ahmed A."/>
            <person name="van der Linden H."/>
            <person name="Goris M.G.A."/>
            <person name="Hartskeerl R.A."/>
            <person name="Vinetz J.M."/>
            <person name="Sutton G.G."/>
            <person name="Nelson W.C."/>
            <person name="Fouts D.E."/>
        </authorList>
    </citation>
    <scope>NUCLEOTIDE SEQUENCE [LARGE SCALE GENOMIC DNA]</scope>
    <source>
        <strain evidence="2">BUT 6</strain>
    </source>
</reference>
<dbReference type="Proteomes" id="UP000014540">
    <property type="component" value="Unassembled WGS sequence"/>
</dbReference>
<accession>S3VBA7</accession>
<evidence type="ECO:0000259" key="1">
    <source>
        <dbReference type="Pfam" id="PF00144"/>
    </source>
</evidence>
<dbReference type="PANTHER" id="PTHR46825:SF9">
    <property type="entry name" value="BETA-LACTAMASE-RELATED DOMAIN-CONTAINING PROTEIN"/>
    <property type="match status" value="1"/>
</dbReference>
<dbReference type="STRING" id="1193011.LEP1GSC058_2785"/>
<sequence>MNKNNSRILISKSIYDLRVRNPMDVRVSLIAVSTLIAFEFFSCASAPPVRPKEGIRGNLNFVRDIALYKLRERMKSEGIVGSGITIVDGERTVISAGLGKASAENEVTENTIFKVGSLSKIFTGIAILQLAENGKVVLDDPAEKYIPELKGLSSRFPDAKPFTIRQLLTHHSGLPSDIFDDWKLSDHSYERYPYNELPPLLQGIHLTRKPDTAFAYSNLGFSILGIIVERASGYRFEDYMKVYIFGPAGMKNTSFYDDLPENRKASGYVGRFWKSEMKVPKIRDIAAGSLSTTPEDMGSFIKALFTRTRYGNRLLTNRSFNEFHAKQNKGIERDLDFEIGLPLWRFRDDKNNLVFAGHGGDLPPFASYFLLDPERETGIFIVSNTLTSGSAGLEDLAIDLLSLASEAKSGKAITLPGKTRLEKNPNKEELLSWKKWEGYYASPLGLHKLEIGNKNPSLNLFSFNISLHPLQDGDFVPKLPTLFGLFELAGDNLEQFRISFHEFSGQPALAFSTIRIPRGGVLGIAEKVEPYPLPPEWEDRLHLYRPECMDQGDILDKVQFEYDSSSGFILMHLFLKLPWANTEEVFPVKPVDKNSVIILGHGRNLGDNLTFSSDEKGEILSYSGHRMRRVRIVSSDSHSKITRNKTIGCPVNVPLSNLLKNLNSLRQRQQE</sequence>
<dbReference type="PANTHER" id="PTHR46825">
    <property type="entry name" value="D-ALANYL-D-ALANINE-CARBOXYPEPTIDASE/ENDOPEPTIDASE AMPH"/>
    <property type="match status" value="1"/>
</dbReference>
<organism evidence="2 3">
    <name type="scientific">Leptospira fainei serovar Hurstbridge str. BUT 6</name>
    <dbReference type="NCBI Taxonomy" id="1193011"/>
    <lineage>
        <taxon>Bacteria</taxon>
        <taxon>Pseudomonadati</taxon>
        <taxon>Spirochaetota</taxon>
        <taxon>Spirochaetia</taxon>
        <taxon>Leptospirales</taxon>
        <taxon>Leptospiraceae</taxon>
        <taxon>Leptospira</taxon>
    </lineage>
</organism>
<gene>
    <name evidence="2" type="ORF">LEP1GSC058_2785</name>
</gene>
<name>S3VBA7_9LEPT</name>
<dbReference type="InterPro" id="IPR012338">
    <property type="entry name" value="Beta-lactam/transpept-like"/>
</dbReference>
<evidence type="ECO:0000313" key="3">
    <source>
        <dbReference type="Proteomes" id="UP000014540"/>
    </source>
</evidence>
<dbReference type="Pfam" id="PF00144">
    <property type="entry name" value="Beta-lactamase"/>
    <property type="match status" value="1"/>
</dbReference>
<dbReference type="SUPFAM" id="SSF56601">
    <property type="entry name" value="beta-lactamase/transpeptidase-like"/>
    <property type="match status" value="1"/>
</dbReference>
<dbReference type="InterPro" id="IPR001466">
    <property type="entry name" value="Beta-lactam-related"/>
</dbReference>
<keyword evidence="3" id="KW-1185">Reference proteome</keyword>
<dbReference type="RefSeq" id="WP_016550233.1">
    <property type="nucleotide sequence ID" value="NZ_AKWZ02000010.1"/>
</dbReference>
<evidence type="ECO:0000313" key="2">
    <source>
        <dbReference type="EMBL" id="EPG73760.1"/>
    </source>
</evidence>
<dbReference type="EMBL" id="AKWZ02000010">
    <property type="protein sequence ID" value="EPG73760.1"/>
    <property type="molecule type" value="Genomic_DNA"/>
</dbReference>
<feature type="domain" description="Beta-lactamase-related" evidence="1">
    <location>
        <begin position="70"/>
        <end position="396"/>
    </location>
</feature>
<dbReference type="InterPro" id="IPR050491">
    <property type="entry name" value="AmpC-like"/>
</dbReference>
<comment type="caution">
    <text evidence="2">The sequence shown here is derived from an EMBL/GenBank/DDBJ whole genome shotgun (WGS) entry which is preliminary data.</text>
</comment>
<dbReference type="AlphaFoldDB" id="S3VBA7"/>